<name>A0A9P5H394_9HYPO</name>
<gene>
    <name evidence="2" type="ORF">G7Z17_g9472</name>
</gene>
<evidence type="ECO:0000256" key="1">
    <source>
        <dbReference type="SAM" id="MobiDB-lite"/>
    </source>
</evidence>
<sequence length="169" mass="18888">MVPRHSAGPGSWMNADGIHSHRGTLQDSQPRRPRASRPPLRVTPLLTPGIVPQWGRDLTLSFYILLHRDSDVSGTPTIVSVFSELQDANAACLQQAVEAKVEPKIQVPREPLSWEAPDGTACWVEKHTVIPRKTLNPVRPESPKRKDSSLYDNDEDDVIEVQDKDGHYD</sequence>
<organism evidence="2 3">
    <name type="scientific">Cylindrodendrum hubeiense</name>
    <dbReference type="NCBI Taxonomy" id="595255"/>
    <lineage>
        <taxon>Eukaryota</taxon>
        <taxon>Fungi</taxon>
        <taxon>Dikarya</taxon>
        <taxon>Ascomycota</taxon>
        <taxon>Pezizomycotina</taxon>
        <taxon>Sordariomycetes</taxon>
        <taxon>Hypocreomycetidae</taxon>
        <taxon>Hypocreales</taxon>
        <taxon>Nectriaceae</taxon>
        <taxon>Cylindrodendrum</taxon>
    </lineage>
</organism>
<reference evidence="2" key="1">
    <citation type="submission" date="2020-03" db="EMBL/GenBank/DDBJ databases">
        <title>Draft Genome Sequence of Cylindrodendrum hubeiense.</title>
        <authorList>
            <person name="Buettner E."/>
            <person name="Kellner H."/>
        </authorList>
    </citation>
    <scope>NUCLEOTIDE SEQUENCE</scope>
    <source>
        <strain evidence="2">IHI 201604</strain>
    </source>
</reference>
<comment type="caution">
    <text evidence="2">The sequence shown here is derived from an EMBL/GenBank/DDBJ whole genome shotgun (WGS) entry which is preliminary data.</text>
</comment>
<feature type="region of interest" description="Disordered" evidence="1">
    <location>
        <begin position="134"/>
        <end position="169"/>
    </location>
</feature>
<feature type="region of interest" description="Disordered" evidence="1">
    <location>
        <begin position="1"/>
        <end position="43"/>
    </location>
</feature>
<proteinExistence type="predicted"/>
<dbReference type="EMBL" id="JAANBB010000272">
    <property type="protein sequence ID" value="KAF7545048.1"/>
    <property type="molecule type" value="Genomic_DNA"/>
</dbReference>
<dbReference type="AlphaFoldDB" id="A0A9P5H394"/>
<evidence type="ECO:0000313" key="2">
    <source>
        <dbReference type="EMBL" id="KAF7545048.1"/>
    </source>
</evidence>
<keyword evidence="3" id="KW-1185">Reference proteome</keyword>
<protein>
    <submittedName>
        <fullName evidence="2">Uncharacterized protein</fullName>
    </submittedName>
</protein>
<dbReference type="Proteomes" id="UP000722485">
    <property type="component" value="Unassembled WGS sequence"/>
</dbReference>
<evidence type="ECO:0000313" key="3">
    <source>
        <dbReference type="Proteomes" id="UP000722485"/>
    </source>
</evidence>
<accession>A0A9P5H394</accession>
<dbReference type="OrthoDB" id="5058048at2759"/>